<comment type="caution">
    <text evidence="3">The sequence shown here is derived from an EMBL/GenBank/DDBJ whole genome shotgun (WGS) entry which is preliminary data.</text>
</comment>
<proteinExistence type="predicted"/>
<dbReference type="Proteomes" id="UP000264036">
    <property type="component" value="Unassembled WGS sequence"/>
</dbReference>
<sequence length="172" mass="18619">MASYVDSNLSKGEQVISRAKVSWLAFFPHLVFSIFFILLGLSAANGQAESGAPISGAPMLFGIIGGVLFLSAAVNIHTTELVLTNKRIIAKFGFIRRETVELRLEKVESIGVNQGILGRLFDFGSIVIKGTGGTGTPIPSIAKPLDFRRIVNNHVEEMEEQRGAQLHARVAQ</sequence>
<keyword evidence="1" id="KW-1133">Transmembrane helix</keyword>
<keyword evidence="1" id="KW-0812">Transmembrane</keyword>
<evidence type="ECO:0000313" key="3">
    <source>
        <dbReference type="EMBL" id="HBP27916.1"/>
    </source>
</evidence>
<dbReference type="EMBL" id="DOEK01000003">
    <property type="protein sequence ID" value="HBP27916.1"/>
    <property type="molecule type" value="Genomic_DNA"/>
</dbReference>
<protein>
    <recommendedName>
        <fullName evidence="2">YdbS-like PH domain-containing protein</fullName>
    </recommendedName>
</protein>
<dbReference type="Pfam" id="PF03703">
    <property type="entry name" value="bPH_2"/>
    <property type="match status" value="1"/>
</dbReference>
<feature type="domain" description="YdbS-like PH" evidence="2">
    <location>
        <begin position="78"/>
        <end position="146"/>
    </location>
</feature>
<keyword evidence="1" id="KW-0472">Membrane</keyword>
<feature type="transmembrane region" description="Helical" evidence="1">
    <location>
        <begin position="56"/>
        <end position="77"/>
    </location>
</feature>
<evidence type="ECO:0000256" key="1">
    <source>
        <dbReference type="SAM" id="Phobius"/>
    </source>
</evidence>
<dbReference type="AlphaFoldDB" id="A0A356LA83"/>
<accession>A0A356LA83</accession>
<organism evidence="3 4">
    <name type="scientific">Advenella kashmirensis</name>
    <dbReference type="NCBI Taxonomy" id="310575"/>
    <lineage>
        <taxon>Bacteria</taxon>
        <taxon>Pseudomonadati</taxon>
        <taxon>Pseudomonadota</taxon>
        <taxon>Betaproteobacteria</taxon>
        <taxon>Burkholderiales</taxon>
        <taxon>Alcaligenaceae</taxon>
    </lineage>
</organism>
<dbReference type="InterPro" id="IPR005182">
    <property type="entry name" value="YdbS-like_PH"/>
</dbReference>
<gene>
    <name evidence="3" type="ORF">DD666_00690</name>
</gene>
<evidence type="ECO:0000313" key="4">
    <source>
        <dbReference type="Proteomes" id="UP000264036"/>
    </source>
</evidence>
<dbReference type="PANTHER" id="PTHR37938">
    <property type="entry name" value="BLL0215 PROTEIN"/>
    <property type="match status" value="1"/>
</dbReference>
<dbReference type="PANTHER" id="PTHR37938:SF1">
    <property type="entry name" value="BLL0215 PROTEIN"/>
    <property type="match status" value="1"/>
</dbReference>
<name>A0A356LA83_9BURK</name>
<reference evidence="3 4" key="1">
    <citation type="journal article" date="2018" name="Nat. Biotechnol.">
        <title>A standardized bacterial taxonomy based on genome phylogeny substantially revises the tree of life.</title>
        <authorList>
            <person name="Parks D.H."/>
            <person name="Chuvochina M."/>
            <person name="Waite D.W."/>
            <person name="Rinke C."/>
            <person name="Skarshewski A."/>
            <person name="Chaumeil P.A."/>
            <person name="Hugenholtz P."/>
        </authorList>
    </citation>
    <scope>NUCLEOTIDE SEQUENCE [LARGE SCALE GENOMIC DNA]</scope>
    <source>
        <strain evidence="3">UBA10707</strain>
    </source>
</reference>
<feature type="transmembrane region" description="Helical" evidence="1">
    <location>
        <begin position="21"/>
        <end position="44"/>
    </location>
</feature>
<evidence type="ECO:0000259" key="2">
    <source>
        <dbReference type="Pfam" id="PF03703"/>
    </source>
</evidence>